<dbReference type="GO" id="GO:0016567">
    <property type="term" value="P:protein ubiquitination"/>
    <property type="evidence" value="ECO:0007669"/>
    <property type="project" value="TreeGrafter"/>
</dbReference>
<organism evidence="5 6">
    <name type="scientific">Trichomalopsis sarcophagae</name>
    <dbReference type="NCBI Taxonomy" id="543379"/>
    <lineage>
        <taxon>Eukaryota</taxon>
        <taxon>Metazoa</taxon>
        <taxon>Ecdysozoa</taxon>
        <taxon>Arthropoda</taxon>
        <taxon>Hexapoda</taxon>
        <taxon>Insecta</taxon>
        <taxon>Pterygota</taxon>
        <taxon>Neoptera</taxon>
        <taxon>Endopterygota</taxon>
        <taxon>Hymenoptera</taxon>
        <taxon>Apocrita</taxon>
        <taxon>Proctotrupomorpha</taxon>
        <taxon>Chalcidoidea</taxon>
        <taxon>Pteromalidae</taxon>
        <taxon>Pteromalinae</taxon>
        <taxon>Trichomalopsis</taxon>
    </lineage>
</organism>
<feature type="region of interest" description="Disordered" evidence="3">
    <location>
        <begin position="445"/>
        <end position="514"/>
    </location>
</feature>
<evidence type="ECO:0000313" key="5">
    <source>
        <dbReference type="EMBL" id="OXU31618.1"/>
    </source>
</evidence>
<feature type="compositionally biased region" description="Basic and acidic residues" evidence="3">
    <location>
        <begin position="495"/>
        <end position="504"/>
    </location>
</feature>
<dbReference type="InterPro" id="IPR036987">
    <property type="entry name" value="SRA-YDG_sf"/>
</dbReference>
<comment type="caution">
    <text evidence="5">The sequence shown here is derived from an EMBL/GenBank/DDBJ whole genome shotgun (WGS) entry which is preliminary data.</text>
</comment>
<dbReference type="SMART" id="SM00466">
    <property type="entry name" value="SRA"/>
    <property type="match status" value="1"/>
</dbReference>
<dbReference type="Proteomes" id="UP000215335">
    <property type="component" value="Unassembled WGS sequence"/>
</dbReference>
<dbReference type="GO" id="GO:0005634">
    <property type="term" value="C:nucleus"/>
    <property type="evidence" value="ECO:0007669"/>
    <property type="project" value="UniProtKB-SubCell"/>
</dbReference>
<gene>
    <name evidence="5" type="ORF">TSAR_003071</name>
</gene>
<dbReference type="AlphaFoldDB" id="A0A232FME0"/>
<reference evidence="5 6" key="1">
    <citation type="journal article" date="2017" name="Curr. Biol.">
        <title>The Evolution of Venom by Co-option of Single-Copy Genes.</title>
        <authorList>
            <person name="Martinson E.O."/>
            <person name="Mrinalini"/>
            <person name="Kelkar Y.D."/>
            <person name="Chang C.H."/>
            <person name="Werren J.H."/>
        </authorList>
    </citation>
    <scope>NUCLEOTIDE SEQUENCE [LARGE SCALE GENOMIC DNA]</scope>
    <source>
        <strain evidence="5 6">Alberta</strain>
        <tissue evidence="5">Whole body</tissue>
    </source>
</reference>
<comment type="subcellular location">
    <subcellularLocation>
        <location evidence="2">Nucleus</location>
    </subcellularLocation>
</comment>
<dbReference type="PANTHER" id="PTHR14140:SF27">
    <property type="entry name" value="OS04G0289800 PROTEIN"/>
    <property type="match status" value="1"/>
</dbReference>
<dbReference type="OrthoDB" id="2270193at2759"/>
<feature type="compositionally biased region" description="Basic and acidic residues" evidence="3">
    <location>
        <begin position="660"/>
        <end position="670"/>
    </location>
</feature>
<keyword evidence="1 2" id="KW-0539">Nucleus</keyword>
<accession>A0A232FME0</accession>
<evidence type="ECO:0000256" key="3">
    <source>
        <dbReference type="SAM" id="MobiDB-lite"/>
    </source>
</evidence>
<evidence type="ECO:0000256" key="2">
    <source>
        <dbReference type="PROSITE-ProRule" id="PRU00358"/>
    </source>
</evidence>
<feature type="domain" description="YDG" evidence="4">
    <location>
        <begin position="84"/>
        <end position="215"/>
    </location>
</feature>
<feature type="region of interest" description="Disordered" evidence="3">
    <location>
        <begin position="781"/>
        <end position="804"/>
    </location>
</feature>
<dbReference type="InterPro" id="IPR045134">
    <property type="entry name" value="UHRF1/2-like"/>
</dbReference>
<dbReference type="EMBL" id="NNAY01000042">
    <property type="protein sequence ID" value="OXU31618.1"/>
    <property type="molecule type" value="Genomic_DNA"/>
</dbReference>
<protein>
    <recommendedName>
        <fullName evidence="4">YDG domain-containing protein</fullName>
    </recommendedName>
</protein>
<dbReference type="PROSITE" id="PS51015">
    <property type="entry name" value="YDG"/>
    <property type="match status" value="1"/>
</dbReference>
<proteinExistence type="predicted"/>
<name>A0A232FME0_9HYME</name>
<dbReference type="PANTHER" id="PTHR14140">
    <property type="entry name" value="E3 UBIQUITIN-PROTEIN LIGASE UHRF-RELATED"/>
    <property type="match status" value="1"/>
</dbReference>
<dbReference type="GO" id="GO:0061630">
    <property type="term" value="F:ubiquitin protein ligase activity"/>
    <property type="evidence" value="ECO:0007669"/>
    <property type="project" value="TreeGrafter"/>
</dbReference>
<evidence type="ECO:0000256" key="1">
    <source>
        <dbReference type="ARBA" id="ARBA00023242"/>
    </source>
</evidence>
<sequence length="884" mass="99954">MAKANVETSGLRLRPNTVEENRTVLREIQTRKEVDARKQDELNALFDRINAECASRSLKEKKKLLQQASSAEKLLEKVNTVHYGPLPGFPSGTWWGIRMDCSRDCIHEPFNENIHDGPYGAVSICTSHLNAHNDVDFGDTLTFTSREYSATDQFKDSLILSYQNRVPIRLVRSYCLSNNYAPKTGYRYDGLYTVVDHWIGVSPDTTKHRKFVLTRVLDQESPTWAERISGRVKKSVTPRLTRSQKVVRTQEPKATKFTYKKVEVEPKVGSVSAIVSRQVFNKCIPGSPDSSSKSVSSTDSQTYCHNTCPTKLCNTNLSIRTNLYDSSQKLQDVKKATTMTLCKIIKPNQTTQLVQKNCQEDVEKINTDLSDTEVMNKNLSNNIEQESTEKKIKKVTWADSCTSTSSSIEKSVPTAGNGFQYSGSDVVDGFSPTSPKKCGVLKYNNVAETTSPPKMPRTRPNILRNSSTRSTSQHVVQIHSRSNAVQTNFSTKSETLSKETEQSENKPSSSSIDSLAPDKLVNMIVKEKYHPMAKLLIGNMIGLENQESAILSAYNTLSSKVDQDDSKTSSKESKLRSFYISNKSRKNGMLKKQQRREIANLIIDAKFDTGTRSSRNRRLRSIKRRLSKSEISQRKLMNARRIQSRPLNNKEIRSTTAREAQPKKPEKRKTEEIVVPKRSKMVSTSTQCTLLKAPAVDQAIQTGIIDTSPSESEIKVEFVDLDDIKSEPCDVESNCEDVNIEIDTNPIRRAHFCGSAFAPVNTADSGYRIARLRSIGFRPINSCSPMEDEDSNQASSRPDVDEEYNKYTSEETDIVGYMEEQLHFEDIEDEVMEIDPTEQTSQKRIQKKLCSPKPIEFLLEEDFDKPWHGWKQISVDGRLYWSGY</sequence>
<evidence type="ECO:0000259" key="4">
    <source>
        <dbReference type="PROSITE" id="PS51015"/>
    </source>
</evidence>
<dbReference type="GO" id="GO:0044027">
    <property type="term" value="P:negative regulation of gene expression via chromosomal CpG island methylation"/>
    <property type="evidence" value="ECO:0007669"/>
    <property type="project" value="TreeGrafter"/>
</dbReference>
<feature type="compositionally biased region" description="Polar residues" evidence="3">
    <location>
        <begin position="463"/>
        <end position="494"/>
    </location>
</feature>
<feature type="region of interest" description="Disordered" evidence="3">
    <location>
        <begin position="650"/>
        <end position="670"/>
    </location>
</feature>
<keyword evidence="6" id="KW-1185">Reference proteome</keyword>
<dbReference type="InterPro" id="IPR003105">
    <property type="entry name" value="SRA_YDG"/>
</dbReference>
<dbReference type="Gene3D" id="2.30.280.10">
    <property type="entry name" value="SRA-YDG"/>
    <property type="match status" value="1"/>
</dbReference>
<dbReference type="Pfam" id="PF02182">
    <property type="entry name" value="SAD_SRA"/>
    <property type="match status" value="1"/>
</dbReference>
<dbReference type="InterPro" id="IPR015947">
    <property type="entry name" value="PUA-like_sf"/>
</dbReference>
<dbReference type="STRING" id="543379.A0A232FME0"/>
<dbReference type="SUPFAM" id="SSF88697">
    <property type="entry name" value="PUA domain-like"/>
    <property type="match status" value="1"/>
</dbReference>
<evidence type="ECO:0000313" key="6">
    <source>
        <dbReference type="Proteomes" id="UP000215335"/>
    </source>
</evidence>